<dbReference type="Pfam" id="PF14759">
    <property type="entry name" value="Reductase_C"/>
    <property type="match status" value="1"/>
</dbReference>
<comment type="cofactor">
    <cofactor evidence="1">
        <name>FAD</name>
        <dbReference type="ChEBI" id="CHEBI:57692"/>
    </cofactor>
</comment>
<dbReference type="SUPFAM" id="SSF51905">
    <property type="entry name" value="FAD/NAD(P)-binding domain"/>
    <property type="match status" value="2"/>
</dbReference>
<dbReference type="STRING" id="1292034.OR37_00548"/>
<evidence type="ECO:0000313" key="8">
    <source>
        <dbReference type="Proteomes" id="UP000013063"/>
    </source>
</evidence>
<dbReference type="PRINTS" id="PR00368">
    <property type="entry name" value="FADPNR"/>
</dbReference>
<proteinExistence type="predicted"/>
<dbReference type="InterPro" id="IPR016156">
    <property type="entry name" value="FAD/NAD-linked_Rdtase_dimer_sf"/>
</dbReference>
<dbReference type="InterPro" id="IPR050446">
    <property type="entry name" value="FAD-oxidoreductase/Apoptosis"/>
</dbReference>
<dbReference type="AlphaFoldDB" id="R0D6Q3"/>
<keyword evidence="8" id="KW-1185">Reference proteome</keyword>
<feature type="domain" description="Reductase C-terminal" evidence="6">
    <location>
        <begin position="323"/>
        <end position="403"/>
    </location>
</feature>
<evidence type="ECO:0008006" key="9">
    <source>
        <dbReference type="Google" id="ProtNLM"/>
    </source>
</evidence>
<dbReference type="EMBL" id="APMP01000001">
    <property type="protein sequence ID" value="ENZ84040.1"/>
    <property type="molecule type" value="Genomic_DNA"/>
</dbReference>
<dbReference type="InterPro" id="IPR023753">
    <property type="entry name" value="FAD/NAD-binding_dom"/>
</dbReference>
<keyword evidence="4" id="KW-0560">Oxidoreductase</keyword>
<evidence type="ECO:0000259" key="5">
    <source>
        <dbReference type="Pfam" id="PF07992"/>
    </source>
</evidence>
<keyword evidence="3" id="KW-0274">FAD</keyword>
<dbReference type="PANTHER" id="PTHR43557">
    <property type="entry name" value="APOPTOSIS-INDUCING FACTOR 1"/>
    <property type="match status" value="1"/>
</dbReference>
<dbReference type="SUPFAM" id="SSF55424">
    <property type="entry name" value="FAD/NAD-linked reductases, dimerisation (C-terminal) domain"/>
    <property type="match status" value="1"/>
</dbReference>
<dbReference type="PANTHER" id="PTHR43557:SF2">
    <property type="entry name" value="RIESKE DOMAIN-CONTAINING PROTEIN-RELATED"/>
    <property type="match status" value="1"/>
</dbReference>
<dbReference type="PRINTS" id="PR00411">
    <property type="entry name" value="PNDRDTASEI"/>
</dbReference>
<dbReference type="Gene3D" id="3.50.50.60">
    <property type="entry name" value="FAD/NAD(P)-binding domain"/>
    <property type="match status" value="2"/>
</dbReference>
<evidence type="ECO:0000256" key="1">
    <source>
        <dbReference type="ARBA" id="ARBA00001974"/>
    </source>
</evidence>
<dbReference type="PATRIC" id="fig|1292034.3.peg.545"/>
<name>R0D6Q3_CAUVI</name>
<keyword evidence="2" id="KW-0285">Flavoprotein</keyword>
<dbReference type="GO" id="GO:0005737">
    <property type="term" value="C:cytoplasm"/>
    <property type="evidence" value="ECO:0007669"/>
    <property type="project" value="TreeGrafter"/>
</dbReference>
<dbReference type="GO" id="GO:0016651">
    <property type="term" value="F:oxidoreductase activity, acting on NAD(P)H"/>
    <property type="evidence" value="ECO:0007669"/>
    <property type="project" value="TreeGrafter"/>
</dbReference>
<dbReference type="RefSeq" id="WP_004615640.1">
    <property type="nucleotide sequence ID" value="NZ_APMP01000001.1"/>
</dbReference>
<evidence type="ECO:0000259" key="6">
    <source>
        <dbReference type="Pfam" id="PF14759"/>
    </source>
</evidence>
<reference evidence="7 8" key="1">
    <citation type="journal article" date="2013" name="Genome Announc.">
        <title>Draft Genome Sequence for Caulobacter sp. Strain OR37, a Bacterium Tolerant to Heavy Metals.</title>
        <authorList>
            <person name="Utturkar S.M."/>
            <person name="Bollmann A."/>
            <person name="Brzoska R.M."/>
            <person name="Klingeman D.M."/>
            <person name="Epstein S.E."/>
            <person name="Palumbo A.V."/>
            <person name="Brown S.D."/>
        </authorList>
    </citation>
    <scope>NUCLEOTIDE SEQUENCE [LARGE SCALE GENOMIC DNA]</scope>
    <source>
        <strain evidence="7 8">OR37</strain>
    </source>
</reference>
<dbReference type="Proteomes" id="UP000013063">
    <property type="component" value="Unassembled WGS sequence"/>
</dbReference>
<dbReference type="OrthoDB" id="7809559at2"/>
<dbReference type="Pfam" id="PF07992">
    <property type="entry name" value="Pyr_redox_2"/>
    <property type="match status" value="1"/>
</dbReference>
<organism evidence="7 8">
    <name type="scientific">Caulobacter vibrioides OR37</name>
    <dbReference type="NCBI Taxonomy" id="1292034"/>
    <lineage>
        <taxon>Bacteria</taxon>
        <taxon>Pseudomonadati</taxon>
        <taxon>Pseudomonadota</taxon>
        <taxon>Alphaproteobacteria</taxon>
        <taxon>Caulobacterales</taxon>
        <taxon>Caulobacteraceae</taxon>
        <taxon>Caulobacter</taxon>
    </lineage>
</organism>
<dbReference type="InterPro" id="IPR036188">
    <property type="entry name" value="FAD/NAD-bd_sf"/>
</dbReference>
<dbReference type="eggNOG" id="COG1251">
    <property type="taxonomic scope" value="Bacteria"/>
</dbReference>
<evidence type="ECO:0000256" key="3">
    <source>
        <dbReference type="ARBA" id="ARBA00022827"/>
    </source>
</evidence>
<protein>
    <recommendedName>
        <fullName evidence="9">NAD(P)H-nitrite reductase</fullName>
    </recommendedName>
</protein>
<evidence type="ECO:0000256" key="2">
    <source>
        <dbReference type="ARBA" id="ARBA00022630"/>
    </source>
</evidence>
<evidence type="ECO:0000256" key="4">
    <source>
        <dbReference type="ARBA" id="ARBA00023002"/>
    </source>
</evidence>
<feature type="domain" description="FAD/NAD(P)-binding" evidence="5">
    <location>
        <begin position="5"/>
        <end position="304"/>
    </location>
</feature>
<dbReference type="InterPro" id="IPR028202">
    <property type="entry name" value="Reductase_C"/>
</dbReference>
<evidence type="ECO:0000313" key="7">
    <source>
        <dbReference type="EMBL" id="ENZ84040.1"/>
    </source>
</evidence>
<sequence length="404" mass="43306">MARFHDVLIVGGGHGGAQTAIALRQNGFAGSIAIIGDEPEPPYERPPLSKEYLAGDKTFERLHLRPEAFWRDRAIDLVLGARVDFLDPTLKQVVTTGGERFGYGALVWATGGRPRRLDCEGGDLAGVHAIRTRADVDLLRSELPAARRVVIIGGGYIGLEAAAVLRKFDKSVTLIEAQHRLLARVAGPTLSRFYEAEHRDRGVDVRLASTVSRLVGAEGRVNGVVLASGERLAADLVIVGIGVAPAVEVLRQAGALGTNGVLVDDRCRTSLADVFAIGDCAARKSRFSPTAVRIESVPNANEQALTVACELTGRERDHDAPPWFWSNQFDLRLLTVGLSDGFDVEVVRGDPATKSFSVVYLREGRIIALDCVNAAKDFARGKSLVANGVLTTPGLIADVNIPLP</sequence>
<accession>R0D6Q3</accession>
<dbReference type="Gene3D" id="3.30.390.30">
    <property type="match status" value="1"/>
</dbReference>
<gene>
    <name evidence="7" type="ORF">OR37_00548</name>
</gene>
<comment type="caution">
    <text evidence="7">The sequence shown here is derived from an EMBL/GenBank/DDBJ whole genome shotgun (WGS) entry which is preliminary data.</text>
</comment>